<reference evidence="2 3" key="1">
    <citation type="submission" date="2017-01" db="EMBL/GenBank/DDBJ databases">
        <authorList>
            <person name="Mah S.A."/>
            <person name="Swanson W.J."/>
            <person name="Moy G.W."/>
            <person name="Vacquier V.D."/>
        </authorList>
    </citation>
    <scope>NUCLEOTIDE SEQUENCE [LARGE SCALE GENOMIC DNA]</scope>
    <source>
        <strain evidence="2 3">DSM 16927</strain>
    </source>
</reference>
<gene>
    <name evidence="2" type="ORF">SAMN05421768_10423</name>
</gene>
<feature type="domain" description="Swt1-like HEPN" evidence="1">
    <location>
        <begin position="141"/>
        <end position="259"/>
    </location>
</feature>
<dbReference type="OrthoDB" id="1237440at2"/>
<protein>
    <recommendedName>
        <fullName evidence="1">Swt1-like HEPN domain-containing protein</fullName>
    </recommendedName>
</protein>
<evidence type="ECO:0000313" key="2">
    <source>
        <dbReference type="EMBL" id="SIS34528.1"/>
    </source>
</evidence>
<dbReference type="AlphaFoldDB" id="A0A1N7IBS4"/>
<dbReference type="STRING" id="112234.SAMN05421768_10423"/>
<dbReference type="EMBL" id="FTNZ01000004">
    <property type="protein sequence ID" value="SIS34528.1"/>
    <property type="molecule type" value="Genomic_DNA"/>
</dbReference>
<sequence length="396" mass="46394">MITIDNLTKIVSTTLKMLHILNDNCDEINVKEVTLLNEDTLCCSFYPVSKNSNDIKLEIVTIMGFFNGFFRDTNYENVNLNYYAVRAYDINDNEILNALSTKSAAELIGKGNSIEWLKLTLFQENTEDYRLSQAKKIISEIENGLREIVKTKLRSKFGEEWWGIGLNNKLGADVKEMYSKQFDIDCTNGDILIAYTFTLQLKKIILTHFDLFKSYFQTQFETLMDNLNKLRREEAHNRTISDLDLKNLQDLHEKLLSKVLLDLPSFQSVFLTENWRIKIKKIFNERQYKSIHNEQEVNNESNLEKKLIKIKENLTSLISYLNDTLIKLRSVTAPIHKKDLHNELIFCYERQKELQESLFEQTLTLNNEKINCIVNEIRVHEIKMNEFSSKILLSET</sequence>
<dbReference type="RefSeq" id="WP_123867470.1">
    <property type="nucleotide sequence ID" value="NZ_CP033926.1"/>
</dbReference>
<dbReference type="Pfam" id="PF18731">
    <property type="entry name" value="HEPN_Swt1"/>
    <property type="match status" value="1"/>
</dbReference>
<accession>A0A1N7IBS4</accession>
<evidence type="ECO:0000259" key="1">
    <source>
        <dbReference type="Pfam" id="PF18731"/>
    </source>
</evidence>
<dbReference type="Proteomes" id="UP000186106">
    <property type="component" value="Unassembled WGS sequence"/>
</dbReference>
<name>A0A1N7IBS4_9FLAO</name>
<dbReference type="InterPro" id="IPR041650">
    <property type="entry name" value="HEPN_Swt1"/>
</dbReference>
<evidence type="ECO:0000313" key="3">
    <source>
        <dbReference type="Proteomes" id="UP000186106"/>
    </source>
</evidence>
<proteinExistence type="predicted"/>
<organism evidence="2 3">
    <name type="scientific">Chryseobacterium joostei</name>
    <dbReference type="NCBI Taxonomy" id="112234"/>
    <lineage>
        <taxon>Bacteria</taxon>
        <taxon>Pseudomonadati</taxon>
        <taxon>Bacteroidota</taxon>
        <taxon>Flavobacteriia</taxon>
        <taxon>Flavobacteriales</taxon>
        <taxon>Weeksellaceae</taxon>
        <taxon>Chryseobacterium group</taxon>
        <taxon>Chryseobacterium</taxon>
    </lineage>
</organism>